<dbReference type="STRING" id="652103.Rpdx1_2468"/>
<feature type="compositionally biased region" description="Basic and acidic residues" evidence="1">
    <location>
        <begin position="20"/>
        <end position="31"/>
    </location>
</feature>
<dbReference type="AlphaFoldDB" id="E6VFG7"/>
<proteinExistence type="predicted"/>
<evidence type="ECO:0000313" key="3">
    <source>
        <dbReference type="Proteomes" id="UP000001402"/>
    </source>
</evidence>
<dbReference type="OrthoDB" id="8264817at2"/>
<evidence type="ECO:0000256" key="1">
    <source>
        <dbReference type="SAM" id="MobiDB-lite"/>
    </source>
</evidence>
<accession>E6VFG7</accession>
<name>E6VFG7_RHOPX</name>
<evidence type="ECO:0000313" key="2">
    <source>
        <dbReference type="EMBL" id="ADU44059.1"/>
    </source>
</evidence>
<protein>
    <submittedName>
        <fullName evidence="2">Uncharacterized protein</fullName>
    </submittedName>
</protein>
<gene>
    <name evidence="2" type="ordered locus">Rpdx1_2468</name>
</gene>
<dbReference type="EMBL" id="CP002418">
    <property type="protein sequence ID" value="ADU44059.1"/>
    <property type="molecule type" value="Genomic_DNA"/>
</dbReference>
<dbReference type="KEGG" id="rpx:Rpdx1_2468"/>
<reference evidence="2" key="1">
    <citation type="submission" date="2010-12" db="EMBL/GenBank/DDBJ databases">
        <title>Complete sequence of Rhodopseudomonas palustris DX-1.</title>
        <authorList>
            <consortium name="US DOE Joint Genome Institute"/>
            <person name="Lucas S."/>
            <person name="Copeland A."/>
            <person name="Lapidus A."/>
            <person name="Cheng J.-F."/>
            <person name="Goodwin L."/>
            <person name="Pitluck S."/>
            <person name="Misra M."/>
            <person name="Chertkov O."/>
            <person name="Detter J.C."/>
            <person name="Han C."/>
            <person name="Tapia R."/>
            <person name="Land M."/>
            <person name="Hauser L."/>
            <person name="Kyrpides N."/>
            <person name="Ivanova N."/>
            <person name="Ovchinnikova G."/>
            <person name="Logan B."/>
            <person name="Oda Y."/>
            <person name="Harwood C."/>
            <person name="Woyke T."/>
        </authorList>
    </citation>
    <scope>NUCLEOTIDE SEQUENCE [LARGE SCALE GENOMIC DNA]</scope>
    <source>
        <strain evidence="2">DX-1</strain>
    </source>
</reference>
<dbReference type="eggNOG" id="ENOG5030VHG">
    <property type="taxonomic scope" value="Bacteria"/>
</dbReference>
<dbReference type="Proteomes" id="UP000001402">
    <property type="component" value="Chromosome"/>
</dbReference>
<feature type="region of interest" description="Disordered" evidence="1">
    <location>
        <begin position="20"/>
        <end position="111"/>
    </location>
</feature>
<dbReference type="BioCyc" id="RPAL652103:RPDX1_RS12110-MONOMER"/>
<feature type="compositionally biased region" description="Acidic residues" evidence="1">
    <location>
        <begin position="54"/>
        <end position="75"/>
    </location>
</feature>
<sequence length="192" mass="21145">MTANDPTDEALAAIASIFEKPDAKAEARDEVVTEEGSSSVQPPSDADTRHDEPVESEASPDADWAEQESDAEPADEPAVNPANEPEQVVSAGDDDGDDDLERYTREGPGPLDALRFKWRMRRDDRGYFVDETIGASVHPITTGPLSRREAIGLIEARDAETRRRFEALRNEIVMGPSERGYEEDGDETDAER</sequence>
<dbReference type="HOGENOM" id="CLU_110603_0_0_5"/>
<organism evidence="2 3">
    <name type="scientific">Rhodopseudomonas palustris (strain DX-1)</name>
    <dbReference type="NCBI Taxonomy" id="652103"/>
    <lineage>
        <taxon>Bacteria</taxon>
        <taxon>Pseudomonadati</taxon>
        <taxon>Pseudomonadota</taxon>
        <taxon>Alphaproteobacteria</taxon>
        <taxon>Hyphomicrobiales</taxon>
        <taxon>Nitrobacteraceae</taxon>
        <taxon>Rhodopseudomonas</taxon>
    </lineage>
</organism>